<keyword evidence="1" id="KW-0677">Repeat</keyword>
<name>A0AAD7GGS4_MYCRO</name>
<keyword evidence="4" id="KW-1185">Reference proteome</keyword>
<dbReference type="AlphaFoldDB" id="A0AAD7GGS4"/>
<evidence type="ECO:0000313" key="4">
    <source>
        <dbReference type="Proteomes" id="UP001221757"/>
    </source>
</evidence>
<dbReference type="Pfam" id="PF24883">
    <property type="entry name" value="NPHP3_N"/>
    <property type="match status" value="1"/>
</dbReference>
<dbReference type="EMBL" id="JARKIE010000044">
    <property type="protein sequence ID" value="KAJ7693966.1"/>
    <property type="molecule type" value="Genomic_DNA"/>
</dbReference>
<feature type="non-terminal residue" evidence="3">
    <location>
        <position position="1"/>
    </location>
</feature>
<accession>A0AAD7GGS4</accession>
<dbReference type="InterPro" id="IPR056884">
    <property type="entry name" value="NPHP3-like_N"/>
</dbReference>
<proteinExistence type="predicted"/>
<evidence type="ECO:0000259" key="2">
    <source>
        <dbReference type="Pfam" id="PF24883"/>
    </source>
</evidence>
<evidence type="ECO:0000313" key="3">
    <source>
        <dbReference type="EMBL" id="KAJ7693966.1"/>
    </source>
</evidence>
<dbReference type="Proteomes" id="UP001221757">
    <property type="component" value="Unassembled WGS sequence"/>
</dbReference>
<feature type="domain" description="Nephrocystin 3-like N-terminal" evidence="2">
    <location>
        <begin position="9"/>
        <end position="71"/>
    </location>
</feature>
<evidence type="ECO:0000256" key="1">
    <source>
        <dbReference type="ARBA" id="ARBA00022737"/>
    </source>
</evidence>
<organism evidence="3 4">
    <name type="scientific">Mycena rosella</name>
    <name type="common">Pink bonnet</name>
    <name type="synonym">Agaricus rosellus</name>
    <dbReference type="NCBI Taxonomy" id="1033263"/>
    <lineage>
        <taxon>Eukaryota</taxon>
        <taxon>Fungi</taxon>
        <taxon>Dikarya</taxon>
        <taxon>Basidiomycota</taxon>
        <taxon>Agaricomycotina</taxon>
        <taxon>Agaricomycetes</taxon>
        <taxon>Agaricomycetidae</taxon>
        <taxon>Agaricales</taxon>
        <taxon>Marasmiineae</taxon>
        <taxon>Mycenaceae</taxon>
        <taxon>Mycena</taxon>
    </lineage>
</organism>
<protein>
    <recommendedName>
        <fullName evidence="2">Nephrocystin 3-like N-terminal domain-containing protein</fullName>
    </recommendedName>
</protein>
<reference evidence="3" key="1">
    <citation type="submission" date="2023-03" db="EMBL/GenBank/DDBJ databases">
        <title>Massive genome expansion in bonnet fungi (Mycena s.s.) driven by repeated elements and novel gene families across ecological guilds.</title>
        <authorList>
            <consortium name="Lawrence Berkeley National Laboratory"/>
            <person name="Harder C.B."/>
            <person name="Miyauchi S."/>
            <person name="Viragh M."/>
            <person name="Kuo A."/>
            <person name="Thoen E."/>
            <person name="Andreopoulos B."/>
            <person name="Lu D."/>
            <person name="Skrede I."/>
            <person name="Drula E."/>
            <person name="Henrissat B."/>
            <person name="Morin E."/>
            <person name="Kohler A."/>
            <person name="Barry K."/>
            <person name="LaButti K."/>
            <person name="Morin E."/>
            <person name="Salamov A."/>
            <person name="Lipzen A."/>
            <person name="Mereny Z."/>
            <person name="Hegedus B."/>
            <person name="Baldrian P."/>
            <person name="Stursova M."/>
            <person name="Weitz H."/>
            <person name="Taylor A."/>
            <person name="Grigoriev I.V."/>
            <person name="Nagy L.G."/>
            <person name="Martin F."/>
            <person name="Kauserud H."/>
        </authorList>
    </citation>
    <scope>NUCLEOTIDE SEQUENCE</scope>
    <source>
        <strain evidence="3">CBHHK067</strain>
    </source>
</reference>
<comment type="caution">
    <text evidence="3">The sequence shown here is derived from an EMBL/GenBank/DDBJ whole genome shotgun (WGS) entry which is preliminary data.</text>
</comment>
<gene>
    <name evidence="3" type="ORF">B0H17DRAFT_932341</name>
</gene>
<sequence>NDPAIVDMSISHQLQELIIEPCRKSPLSRPVSLVIDGLDECTGEDIQQEVLRSIGSVFSQEHPPLLLVASRPESHLRETFSKRLFAGFHRSLNINQSFQDVRKYLLDEFDRIHPNSSRASNHD</sequence>